<dbReference type="EMBL" id="JARPUR010000002">
    <property type="protein sequence ID" value="KAK4881670.1"/>
    <property type="molecule type" value="Genomic_DNA"/>
</dbReference>
<keyword evidence="2" id="KW-1185">Reference proteome</keyword>
<comment type="caution">
    <text evidence="1">The sequence shown here is derived from an EMBL/GenBank/DDBJ whole genome shotgun (WGS) entry which is preliminary data.</text>
</comment>
<dbReference type="AlphaFoldDB" id="A0AAN7SRY8"/>
<evidence type="ECO:0000313" key="2">
    <source>
        <dbReference type="Proteomes" id="UP001353858"/>
    </source>
</evidence>
<protein>
    <submittedName>
        <fullName evidence="1">Uncharacterized protein</fullName>
    </submittedName>
</protein>
<evidence type="ECO:0000313" key="1">
    <source>
        <dbReference type="EMBL" id="KAK4881670.1"/>
    </source>
</evidence>
<organism evidence="1 2">
    <name type="scientific">Aquatica leii</name>
    <dbReference type="NCBI Taxonomy" id="1421715"/>
    <lineage>
        <taxon>Eukaryota</taxon>
        <taxon>Metazoa</taxon>
        <taxon>Ecdysozoa</taxon>
        <taxon>Arthropoda</taxon>
        <taxon>Hexapoda</taxon>
        <taxon>Insecta</taxon>
        <taxon>Pterygota</taxon>
        <taxon>Neoptera</taxon>
        <taxon>Endopterygota</taxon>
        <taxon>Coleoptera</taxon>
        <taxon>Polyphaga</taxon>
        <taxon>Elateriformia</taxon>
        <taxon>Elateroidea</taxon>
        <taxon>Lampyridae</taxon>
        <taxon>Luciolinae</taxon>
        <taxon>Aquatica</taxon>
    </lineage>
</organism>
<dbReference type="Proteomes" id="UP001353858">
    <property type="component" value="Unassembled WGS sequence"/>
</dbReference>
<reference evidence="2" key="1">
    <citation type="submission" date="2023-01" db="EMBL/GenBank/DDBJ databases">
        <title>Key to firefly adult light organ development and bioluminescence: homeobox transcription factors regulate luciferase expression and transportation to peroxisome.</title>
        <authorList>
            <person name="Fu X."/>
        </authorList>
    </citation>
    <scope>NUCLEOTIDE SEQUENCE [LARGE SCALE GENOMIC DNA]</scope>
</reference>
<sequence length="164" mass="18524">MELQNQLELNGRGSRNLVSGFNKTGLFPIDPARPKARIPHQENEGENASLHSELLISILSEMRDETEEILSDDSNDDNDIPLINLQECRQPEKTPGNGDWVVVKYEQHRSSGHFVGQIITVTENNSEISISVDFLKKSTKTDHFLKPVPKDSDVISLDMILRFL</sequence>
<gene>
    <name evidence="1" type="ORF">RN001_004989</name>
</gene>
<accession>A0AAN7SRY8</accession>
<proteinExistence type="predicted"/>
<name>A0AAN7SRY8_9COLE</name>